<keyword evidence="2" id="KW-1185">Reference proteome</keyword>
<dbReference type="RefSeq" id="WP_013839056.1">
    <property type="nucleotide sequence ID" value="NC_015588.1"/>
</dbReference>
<gene>
    <name evidence="1" type="ordered locus">Isova_1928</name>
</gene>
<proteinExistence type="predicted"/>
<evidence type="ECO:0000313" key="2">
    <source>
        <dbReference type="Proteomes" id="UP000009236"/>
    </source>
</evidence>
<reference evidence="1 2" key="1">
    <citation type="submission" date="2011-05" db="EMBL/GenBank/DDBJ databases">
        <title>Complete sequence of Isoptericola variabilis 225.</title>
        <authorList>
            <consortium name="US DOE Joint Genome Institute"/>
            <person name="Lucas S."/>
            <person name="Han J."/>
            <person name="Lapidus A."/>
            <person name="Cheng J.-F."/>
            <person name="Goodwin L."/>
            <person name="Pitluck S."/>
            <person name="Peters L."/>
            <person name="Mikhailova N."/>
            <person name="Zeytun A."/>
            <person name="Han C."/>
            <person name="Tapia R."/>
            <person name="Land M."/>
            <person name="Hauser L."/>
            <person name="Kyrpides N."/>
            <person name="Ivanova N."/>
            <person name="Pagani I."/>
            <person name="Siebers A."/>
            <person name="Allgaier M."/>
            <person name="Thelen M."/>
            <person name="Hugenholtz P."/>
            <person name="Gladden J."/>
            <person name="Woyke T."/>
        </authorList>
    </citation>
    <scope>NUCLEOTIDE SEQUENCE [LARGE SCALE GENOMIC DNA]</scope>
    <source>
        <strain evidence="2">225</strain>
    </source>
</reference>
<protein>
    <submittedName>
        <fullName evidence="1">Uncharacterized protein</fullName>
    </submittedName>
</protein>
<organism evidence="2">
    <name type="scientific">Isoptericola variabilis (strain 225)</name>
    <dbReference type="NCBI Taxonomy" id="743718"/>
    <lineage>
        <taxon>Bacteria</taxon>
        <taxon>Bacillati</taxon>
        <taxon>Actinomycetota</taxon>
        <taxon>Actinomycetes</taxon>
        <taxon>Micrococcales</taxon>
        <taxon>Promicromonosporaceae</taxon>
        <taxon>Isoptericola</taxon>
    </lineage>
</organism>
<sequence length="169" mass="18572">MWFRRTSLPDDARRALDVPRGEKILATAALADGSWAVATTAELAVVQERPGRVAMRRPWWDVDRAAFDPERSIVTVEWVDAEPDLRLPLTDPERTPFPQVLRERVQWSVVIAEVVGLPGGREVKVAVRRTTSGELFSQAVAGAGVDLEDPTVAHVVDAAEDRLRSAAGL</sequence>
<evidence type="ECO:0000313" key="1">
    <source>
        <dbReference type="EMBL" id="AEG44665.1"/>
    </source>
</evidence>
<name>F6FXD7_ISOV2</name>
<dbReference type="KEGG" id="iva:Isova_1928"/>
<dbReference type="Proteomes" id="UP000009236">
    <property type="component" value="Chromosome"/>
</dbReference>
<dbReference type="eggNOG" id="COG0776">
    <property type="taxonomic scope" value="Bacteria"/>
</dbReference>
<dbReference type="STRING" id="743718.Isova_1928"/>
<accession>F6FXD7</accession>
<dbReference type="HOGENOM" id="CLU_132032_0_0_11"/>
<dbReference type="AlphaFoldDB" id="F6FXD7"/>
<dbReference type="EMBL" id="CP002810">
    <property type="protein sequence ID" value="AEG44665.1"/>
    <property type="molecule type" value="Genomic_DNA"/>
</dbReference>